<organism evidence="11 12">
    <name type="scientific">Liparis tanakae</name>
    <name type="common">Tanaka's snailfish</name>
    <dbReference type="NCBI Taxonomy" id="230148"/>
    <lineage>
        <taxon>Eukaryota</taxon>
        <taxon>Metazoa</taxon>
        <taxon>Chordata</taxon>
        <taxon>Craniata</taxon>
        <taxon>Vertebrata</taxon>
        <taxon>Euteleostomi</taxon>
        <taxon>Actinopterygii</taxon>
        <taxon>Neopterygii</taxon>
        <taxon>Teleostei</taxon>
        <taxon>Neoteleostei</taxon>
        <taxon>Acanthomorphata</taxon>
        <taxon>Eupercaria</taxon>
        <taxon>Perciformes</taxon>
        <taxon>Cottioidei</taxon>
        <taxon>Cottales</taxon>
        <taxon>Liparidae</taxon>
        <taxon>Liparis</taxon>
    </lineage>
</organism>
<dbReference type="GO" id="GO:0005634">
    <property type="term" value="C:nucleus"/>
    <property type="evidence" value="ECO:0007669"/>
    <property type="project" value="UniProtKB-SubCell"/>
</dbReference>
<dbReference type="PANTHER" id="PTHR47772:SF13">
    <property type="entry name" value="GASTRULA ZINC FINGER PROTEIN XLCGF49.1-LIKE-RELATED"/>
    <property type="match status" value="1"/>
</dbReference>
<keyword evidence="7" id="KW-0804">Transcription</keyword>
<dbReference type="SUPFAM" id="SSF57667">
    <property type="entry name" value="beta-beta-alpha zinc fingers"/>
    <property type="match status" value="1"/>
</dbReference>
<accession>A0A4Z2IW41</accession>
<evidence type="ECO:0000256" key="3">
    <source>
        <dbReference type="ARBA" id="ARBA00022737"/>
    </source>
</evidence>
<evidence type="ECO:0000256" key="5">
    <source>
        <dbReference type="ARBA" id="ARBA00022833"/>
    </source>
</evidence>
<evidence type="ECO:0000256" key="8">
    <source>
        <dbReference type="ARBA" id="ARBA00023242"/>
    </source>
</evidence>
<reference evidence="11 12" key="1">
    <citation type="submission" date="2019-03" db="EMBL/GenBank/DDBJ databases">
        <title>First draft genome of Liparis tanakae, snailfish: a comprehensive survey of snailfish specific genes.</title>
        <authorList>
            <person name="Kim W."/>
            <person name="Song I."/>
            <person name="Jeong J.-H."/>
            <person name="Kim D."/>
            <person name="Kim S."/>
            <person name="Ryu S."/>
            <person name="Song J.Y."/>
            <person name="Lee S.K."/>
        </authorList>
    </citation>
    <scope>NUCLEOTIDE SEQUENCE [LARGE SCALE GENOMIC DNA]</scope>
    <source>
        <tissue evidence="11">Muscle</tissue>
    </source>
</reference>
<evidence type="ECO:0000259" key="10">
    <source>
        <dbReference type="PROSITE" id="PS50157"/>
    </source>
</evidence>
<dbReference type="EMBL" id="SRLO01000045">
    <property type="protein sequence ID" value="TNN81728.1"/>
    <property type="molecule type" value="Genomic_DNA"/>
</dbReference>
<name>A0A4Z2IW41_9TELE</name>
<keyword evidence="5" id="KW-0862">Zinc</keyword>
<evidence type="ECO:0000256" key="9">
    <source>
        <dbReference type="PROSITE-ProRule" id="PRU00042"/>
    </source>
</evidence>
<feature type="domain" description="C2H2-type" evidence="10">
    <location>
        <begin position="67"/>
        <end position="94"/>
    </location>
</feature>
<keyword evidence="12" id="KW-1185">Reference proteome</keyword>
<evidence type="ECO:0000256" key="7">
    <source>
        <dbReference type="ARBA" id="ARBA00023163"/>
    </source>
</evidence>
<proteinExistence type="predicted"/>
<keyword evidence="4 9" id="KW-0863">Zinc-finger</keyword>
<dbReference type="SMART" id="SM00355">
    <property type="entry name" value="ZnF_C2H2"/>
    <property type="match status" value="2"/>
</dbReference>
<dbReference type="Gene3D" id="3.30.160.60">
    <property type="entry name" value="Classic Zinc Finger"/>
    <property type="match status" value="1"/>
</dbReference>
<keyword evidence="3" id="KW-0677">Repeat</keyword>
<keyword evidence="8" id="KW-0539">Nucleus</keyword>
<evidence type="ECO:0000256" key="1">
    <source>
        <dbReference type="ARBA" id="ARBA00004123"/>
    </source>
</evidence>
<gene>
    <name evidence="11" type="primary">ZNF574</name>
    <name evidence="11" type="ORF">EYF80_008174</name>
</gene>
<protein>
    <submittedName>
        <fullName evidence="11">Zinc finger protein 574</fullName>
    </submittedName>
</protein>
<dbReference type="PROSITE" id="PS50157">
    <property type="entry name" value="ZINC_FINGER_C2H2_2"/>
    <property type="match status" value="2"/>
</dbReference>
<sequence length="148" mass="16848">MDEQQEEEAEGVYVEHQYMCSECHQLFNTLEEVLIHQQIHTGQEGDGELGEVMTFQGVAEMGQTQQYQCLECGALLMNPEELLQHQEMHMREAGMEVEHQELCEVLETEEGSEGQLSGPVQYQCLDCLSLFDSPETSTCYSRTAPSRH</sequence>
<dbReference type="GO" id="GO:0008270">
    <property type="term" value="F:zinc ion binding"/>
    <property type="evidence" value="ECO:0007669"/>
    <property type="project" value="UniProtKB-KW"/>
</dbReference>
<evidence type="ECO:0000256" key="6">
    <source>
        <dbReference type="ARBA" id="ARBA00023015"/>
    </source>
</evidence>
<dbReference type="InterPro" id="IPR050636">
    <property type="entry name" value="C2H2-ZF_domain-containing"/>
</dbReference>
<dbReference type="InterPro" id="IPR036236">
    <property type="entry name" value="Znf_C2H2_sf"/>
</dbReference>
<evidence type="ECO:0000313" key="11">
    <source>
        <dbReference type="EMBL" id="TNN81728.1"/>
    </source>
</evidence>
<feature type="domain" description="C2H2-type" evidence="10">
    <location>
        <begin position="18"/>
        <end position="45"/>
    </location>
</feature>
<evidence type="ECO:0000313" key="12">
    <source>
        <dbReference type="Proteomes" id="UP000314294"/>
    </source>
</evidence>
<comment type="caution">
    <text evidence="11">The sequence shown here is derived from an EMBL/GenBank/DDBJ whole genome shotgun (WGS) entry which is preliminary data.</text>
</comment>
<evidence type="ECO:0000256" key="2">
    <source>
        <dbReference type="ARBA" id="ARBA00022723"/>
    </source>
</evidence>
<keyword evidence="6" id="KW-0805">Transcription regulation</keyword>
<evidence type="ECO:0000256" key="4">
    <source>
        <dbReference type="ARBA" id="ARBA00022771"/>
    </source>
</evidence>
<dbReference type="AlphaFoldDB" id="A0A4Z2IW41"/>
<keyword evidence="2" id="KW-0479">Metal-binding</keyword>
<dbReference type="Proteomes" id="UP000314294">
    <property type="component" value="Unassembled WGS sequence"/>
</dbReference>
<dbReference type="PROSITE" id="PS00028">
    <property type="entry name" value="ZINC_FINGER_C2H2_1"/>
    <property type="match status" value="2"/>
</dbReference>
<dbReference type="PANTHER" id="PTHR47772">
    <property type="entry name" value="ZINC FINGER PROTEIN 200"/>
    <property type="match status" value="1"/>
</dbReference>
<dbReference type="InterPro" id="IPR013087">
    <property type="entry name" value="Znf_C2H2_type"/>
</dbReference>
<comment type="subcellular location">
    <subcellularLocation>
        <location evidence="1">Nucleus</location>
    </subcellularLocation>
</comment>